<sequence>MVHDSHVQEQNFYNHKPKNKPSELGQHLSPVFTDRTVLGRASVQAVTSSGVHMLLLFVVQVYRLS</sequence>
<dbReference type="EMBL" id="VSRR010001054">
    <property type="protein sequence ID" value="MPC22128.1"/>
    <property type="molecule type" value="Genomic_DNA"/>
</dbReference>
<reference evidence="2 3" key="1">
    <citation type="submission" date="2019-05" db="EMBL/GenBank/DDBJ databases">
        <title>Another draft genome of Portunus trituberculatus and its Hox gene families provides insights of decapod evolution.</title>
        <authorList>
            <person name="Jeong J.-H."/>
            <person name="Song I."/>
            <person name="Kim S."/>
            <person name="Choi T."/>
            <person name="Kim D."/>
            <person name="Ryu S."/>
            <person name="Kim W."/>
        </authorList>
    </citation>
    <scope>NUCLEOTIDE SEQUENCE [LARGE SCALE GENOMIC DNA]</scope>
    <source>
        <tissue evidence="2">Muscle</tissue>
    </source>
</reference>
<organism evidence="2 3">
    <name type="scientific">Portunus trituberculatus</name>
    <name type="common">Swimming crab</name>
    <name type="synonym">Neptunus trituberculatus</name>
    <dbReference type="NCBI Taxonomy" id="210409"/>
    <lineage>
        <taxon>Eukaryota</taxon>
        <taxon>Metazoa</taxon>
        <taxon>Ecdysozoa</taxon>
        <taxon>Arthropoda</taxon>
        <taxon>Crustacea</taxon>
        <taxon>Multicrustacea</taxon>
        <taxon>Malacostraca</taxon>
        <taxon>Eumalacostraca</taxon>
        <taxon>Eucarida</taxon>
        <taxon>Decapoda</taxon>
        <taxon>Pleocyemata</taxon>
        <taxon>Brachyura</taxon>
        <taxon>Eubrachyura</taxon>
        <taxon>Portunoidea</taxon>
        <taxon>Portunidae</taxon>
        <taxon>Portuninae</taxon>
        <taxon>Portunus</taxon>
    </lineage>
</organism>
<feature type="region of interest" description="Disordered" evidence="1">
    <location>
        <begin position="1"/>
        <end position="26"/>
    </location>
</feature>
<protein>
    <submittedName>
        <fullName evidence="2">Uncharacterized protein</fullName>
    </submittedName>
</protein>
<gene>
    <name evidence="2" type="ORF">E2C01_015135</name>
</gene>
<comment type="caution">
    <text evidence="2">The sequence shown here is derived from an EMBL/GenBank/DDBJ whole genome shotgun (WGS) entry which is preliminary data.</text>
</comment>
<evidence type="ECO:0000256" key="1">
    <source>
        <dbReference type="SAM" id="MobiDB-lite"/>
    </source>
</evidence>
<evidence type="ECO:0000313" key="2">
    <source>
        <dbReference type="EMBL" id="MPC22128.1"/>
    </source>
</evidence>
<dbReference type="AlphaFoldDB" id="A0A5B7DL13"/>
<keyword evidence="3" id="KW-1185">Reference proteome</keyword>
<dbReference type="Proteomes" id="UP000324222">
    <property type="component" value="Unassembled WGS sequence"/>
</dbReference>
<accession>A0A5B7DL13</accession>
<proteinExistence type="predicted"/>
<name>A0A5B7DL13_PORTR</name>
<evidence type="ECO:0000313" key="3">
    <source>
        <dbReference type="Proteomes" id="UP000324222"/>
    </source>
</evidence>